<protein>
    <recommendedName>
        <fullName evidence="7">PPC domain-containing protein</fullName>
    </recommendedName>
</protein>
<evidence type="ECO:0000259" key="7">
    <source>
        <dbReference type="PROSITE" id="PS51742"/>
    </source>
</evidence>
<comment type="subcellular location">
    <subcellularLocation>
        <location evidence="1">Nucleus</location>
    </subcellularLocation>
</comment>
<name>A0A445ARK9_ARAHY</name>
<dbReference type="InterPro" id="IPR005175">
    <property type="entry name" value="PPC_dom"/>
</dbReference>
<dbReference type="GO" id="GO:0005634">
    <property type="term" value="C:nucleus"/>
    <property type="evidence" value="ECO:0007669"/>
    <property type="project" value="UniProtKB-SubCell"/>
</dbReference>
<dbReference type="FunFam" id="3.30.1330.80:FF:000001">
    <property type="entry name" value="AT-hook motif nuclear-localized protein"/>
    <property type="match status" value="1"/>
</dbReference>
<proteinExistence type="predicted"/>
<dbReference type="STRING" id="3818.A0A445ARK9"/>
<keyword evidence="9" id="KW-1185">Reference proteome</keyword>
<dbReference type="PANTHER" id="PTHR31100:SF62">
    <property type="entry name" value="AT-HOOK MOTIF NUCLEAR-LOCALIZED PROTEIN 23"/>
    <property type="match status" value="1"/>
</dbReference>
<evidence type="ECO:0000256" key="1">
    <source>
        <dbReference type="ARBA" id="ARBA00004123"/>
    </source>
</evidence>
<dbReference type="InterPro" id="IPR004330">
    <property type="entry name" value="FAR1_DNA_bnd_dom"/>
</dbReference>
<evidence type="ECO:0000256" key="3">
    <source>
        <dbReference type="ARBA" id="ARBA00023125"/>
    </source>
</evidence>
<evidence type="ECO:0000313" key="8">
    <source>
        <dbReference type="EMBL" id="RYR29024.1"/>
    </source>
</evidence>
<keyword evidence="5" id="KW-0539">Nucleus</keyword>
<keyword evidence="4" id="KW-0804">Transcription</keyword>
<keyword evidence="2" id="KW-0805">Transcription regulation</keyword>
<feature type="domain" description="PPC" evidence="7">
    <location>
        <begin position="99"/>
        <end position="234"/>
    </location>
</feature>
<dbReference type="PANTHER" id="PTHR31100">
    <property type="entry name" value="AT-HOOK MOTIF NUCLEAR-LOCALIZED PROTEIN 15"/>
    <property type="match status" value="1"/>
</dbReference>
<dbReference type="PROSITE" id="PS51742">
    <property type="entry name" value="PPC"/>
    <property type="match status" value="1"/>
</dbReference>
<comment type="caution">
    <text evidence="8">The sequence shown here is derived from an EMBL/GenBank/DDBJ whole genome shotgun (WGS) entry which is preliminary data.</text>
</comment>
<evidence type="ECO:0000313" key="9">
    <source>
        <dbReference type="Proteomes" id="UP000289738"/>
    </source>
</evidence>
<dbReference type="GO" id="GO:0003700">
    <property type="term" value="F:DNA-binding transcription factor activity"/>
    <property type="evidence" value="ECO:0007669"/>
    <property type="project" value="TreeGrafter"/>
</dbReference>
<evidence type="ECO:0000256" key="5">
    <source>
        <dbReference type="ARBA" id="ARBA00023242"/>
    </source>
</evidence>
<evidence type="ECO:0000256" key="6">
    <source>
        <dbReference type="SAM" id="MobiDB-lite"/>
    </source>
</evidence>
<dbReference type="Pfam" id="PF03479">
    <property type="entry name" value="PCC"/>
    <property type="match status" value="1"/>
</dbReference>
<organism evidence="8 9">
    <name type="scientific">Arachis hypogaea</name>
    <name type="common">Peanut</name>
    <dbReference type="NCBI Taxonomy" id="3818"/>
    <lineage>
        <taxon>Eukaryota</taxon>
        <taxon>Viridiplantae</taxon>
        <taxon>Streptophyta</taxon>
        <taxon>Embryophyta</taxon>
        <taxon>Tracheophyta</taxon>
        <taxon>Spermatophyta</taxon>
        <taxon>Magnoliopsida</taxon>
        <taxon>eudicotyledons</taxon>
        <taxon>Gunneridae</taxon>
        <taxon>Pentapetalae</taxon>
        <taxon>rosids</taxon>
        <taxon>fabids</taxon>
        <taxon>Fabales</taxon>
        <taxon>Fabaceae</taxon>
        <taxon>Papilionoideae</taxon>
        <taxon>50 kb inversion clade</taxon>
        <taxon>dalbergioids sensu lato</taxon>
        <taxon>Dalbergieae</taxon>
        <taxon>Pterocarpus clade</taxon>
        <taxon>Arachis</taxon>
    </lineage>
</organism>
<dbReference type="GO" id="GO:0003680">
    <property type="term" value="F:minor groove of adenine-thymine-rich DNA binding"/>
    <property type="evidence" value="ECO:0007669"/>
    <property type="project" value="InterPro"/>
</dbReference>
<feature type="compositionally biased region" description="Basic residues" evidence="6">
    <location>
        <begin position="77"/>
        <end position="90"/>
    </location>
</feature>
<dbReference type="Proteomes" id="UP000289738">
    <property type="component" value="Chromosome B01"/>
</dbReference>
<dbReference type="EMBL" id="SDMP01000011">
    <property type="protein sequence ID" value="RYR29024.1"/>
    <property type="molecule type" value="Genomic_DNA"/>
</dbReference>
<dbReference type="Gene3D" id="3.30.1330.80">
    <property type="entry name" value="Hypothetical protein, similar to alpha- acetolactate decarboxylase, domain 2"/>
    <property type="match status" value="1"/>
</dbReference>
<reference evidence="8 9" key="1">
    <citation type="submission" date="2019-01" db="EMBL/GenBank/DDBJ databases">
        <title>Sequencing of cultivated peanut Arachis hypogaea provides insights into genome evolution and oil improvement.</title>
        <authorList>
            <person name="Chen X."/>
        </authorList>
    </citation>
    <scope>NUCLEOTIDE SEQUENCE [LARGE SCALE GENOMIC DNA]</scope>
    <source>
        <strain evidence="9">cv. Fuhuasheng</strain>
        <tissue evidence="8">Leaves</tissue>
    </source>
</reference>
<gene>
    <name evidence="8" type="ORF">Ahy_B01g053294</name>
</gene>
<dbReference type="InterPro" id="IPR014476">
    <property type="entry name" value="AHL15-29"/>
</dbReference>
<sequence>MAGLDLQTASLFVQNLHRPELHLQQHHYHRSQQQQHEQTENRAAVPQFSSEDDDSSQGDGTGRGSSGFELVSACGVRRSRGRPRGSKNKPKPPVVITRESSNTHNAHILEVASGSDVFDSVATYARLRQRGICILSGNGTVTIGDPAAPGSVVTLHGRFEILSLSGSFLPPPAPPGATSLSIYLAGGKGQVIGGKVVGKLIAAGPVMVIASSFTNVAYERLPLDQDDEQELQIQSPPPPAVSQGSAGGCGVGNGAFLDPSSGLPFFNFPLGMHQNVQLPVDGYFSVDLQHSDCVLFWSFLFELVLKIMDHSTSDCQLNPGEVDYEFESNEVLEPLSVVDDELVPKVGMTFTTLEDAGKFYRNYAKAASFSTRVRCTNRKGNEIKNQLITCSREEKWKSKISPTEKTNPTAGLNCPARIYIHTLKDVGAWIISKVVLDHSHPCYPSKAEMLKQHRKLSMSIRRTIENNEEAGIRPSKTYQSFVAAAGGHRELNFIEKDVRNYITREVRNVS</sequence>
<evidence type="ECO:0000256" key="2">
    <source>
        <dbReference type="ARBA" id="ARBA00023015"/>
    </source>
</evidence>
<accession>A0A445ARK9</accession>
<keyword evidence="3" id="KW-0238">DNA-binding</keyword>
<feature type="region of interest" description="Disordered" evidence="6">
    <location>
        <begin position="25"/>
        <end position="101"/>
    </location>
</feature>
<dbReference type="AlphaFoldDB" id="A0A445ARK9"/>
<dbReference type="CDD" id="cd11378">
    <property type="entry name" value="DUF296"/>
    <property type="match status" value="1"/>
</dbReference>
<dbReference type="SUPFAM" id="SSF117856">
    <property type="entry name" value="AF0104/ALDC/Ptd012-like"/>
    <property type="match status" value="1"/>
</dbReference>
<evidence type="ECO:0000256" key="4">
    <source>
        <dbReference type="ARBA" id="ARBA00023163"/>
    </source>
</evidence>
<dbReference type="Pfam" id="PF03101">
    <property type="entry name" value="FAR1"/>
    <property type="match status" value="1"/>
</dbReference>